<protein>
    <submittedName>
        <fullName evidence="2">Uncharacterized protein</fullName>
    </submittedName>
</protein>
<keyword evidence="1" id="KW-0812">Transmembrane</keyword>
<evidence type="ECO:0000313" key="2">
    <source>
        <dbReference type="EMBL" id="GBL95387.1"/>
    </source>
</evidence>
<keyword evidence="3" id="KW-1185">Reference proteome</keyword>
<dbReference type="Proteomes" id="UP000499080">
    <property type="component" value="Unassembled WGS sequence"/>
</dbReference>
<evidence type="ECO:0000256" key="1">
    <source>
        <dbReference type="SAM" id="Phobius"/>
    </source>
</evidence>
<name>A0A4Y2BUZ1_ARAVE</name>
<feature type="transmembrane region" description="Helical" evidence="1">
    <location>
        <begin position="41"/>
        <end position="57"/>
    </location>
</feature>
<comment type="caution">
    <text evidence="2">The sequence shown here is derived from an EMBL/GenBank/DDBJ whole genome shotgun (WGS) entry which is preliminary data.</text>
</comment>
<keyword evidence="1" id="KW-1133">Transmembrane helix</keyword>
<keyword evidence="1" id="KW-0472">Membrane</keyword>
<organism evidence="2 3">
    <name type="scientific">Araneus ventricosus</name>
    <name type="common">Orbweaver spider</name>
    <name type="synonym">Epeira ventricosa</name>
    <dbReference type="NCBI Taxonomy" id="182803"/>
    <lineage>
        <taxon>Eukaryota</taxon>
        <taxon>Metazoa</taxon>
        <taxon>Ecdysozoa</taxon>
        <taxon>Arthropoda</taxon>
        <taxon>Chelicerata</taxon>
        <taxon>Arachnida</taxon>
        <taxon>Araneae</taxon>
        <taxon>Araneomorphae</taxon>
        <taxon>Entelegynae</taxon>
        <taxon>Araneoidea</taxon>
        <taxon>Araneidae</taxon>
        <taxon>Araneus</taxon>
    </lineage>
</organism>
<dbReference type="AlphaFoldDB" id="A0A4Y2BUZ1"/>
<accession>A0A4Y2BUZ1</accession>
<gene>
    <name evidence="2" type="ORF">AVEN_154793_1</name>
</gene>
<reference evidence="2 3" key="1">
    <citation type="journal article" date="2019" name="Sci. Rep.">
        <title>Orb-weaving spider Araneus ventricosus genome elucidates the spidroin gene catalogue.</title>
        <authorList>
            <person name="Kono N."/>
            <person name="Nakamura H."/>
            <person name="Ohtoshi R."/>
            <person name="Moran D.A.P."/>
            <person name="Shinohara A."/>
            <person name="Yoshida Y."/>
            <person name="Fujiwara M."/>
            <person name="Mori M."/>
            <person name="Tomita M."/>
            <person name="Arakawa K."/>
        </authorList>
    </citation>
    <scope>NUCLEOTIDE SEQUENCE [LARGE SCALE GENOMIC DNA]</scope>
</reference>
<proteinExistence type="predicted"/>
<dbReference type="EMBL" id="BGPR01000111">
    <property type="protein sequence ID" value="GBL95387.1"/>
    <property type="molecule type" value="Genomic_DNA"/>
</dbReference>
<sequence>MANLNPLAFKKRPGHFRVSSLCFLTDFIKRVSRMGLFLREASFNCVFMNILTLLFGFRKRLGNGQGRLVSKRNSIRNEGCLNVNLDSFLLGSEFQFRCISLKCSLGICDVADF</sequence>
<evidence type="ECO:0000313" key="3">
    <source>
        <dbReference type="Proteomes" id="UP000499080"/>
    </source>
</evidence>